<feature type="non-terminal residue" evidence="6">
    <location>
        <position position="1"/>
    </location>
</feature>
<dbReference type="InterPro" id="IPR023271">
    <property type="entry name" value="Aquaporin-like"/>
</dbReference>
<comment type="caution">
    <text evidence="6">The sequence shown here is derived from an EMBL/GenBank/DDBJ whole genome shotgun (WGS) entry which is preliminary data.</text>
</comment>
<feature type="transmembrane region" description="Helical" evidence="5">
    <location>
        <begin position="7"/>
        <end position="25"/>
    </location>
</feature>
<keyword evidence="7" id="KW-1185">Reference proteome</keyword>
<sequence>HIDYVRGLVYIFVGALMGALLQGWLSPFSKVGEKDPSCHMPMGDLEDSNGRVFMWEMLLTLLFVQVMYASVFVRPGHGDVASLAPGLALYAALSTGGQFTGGSPLDIARLFATSVVFKCSWRWTGVFLSAHLTAGLLAAAWTLWAFGKGDHFKRRDDPDSKENLFFFKWFAETDPTSQLRESLLRGGVEAPASMEGGGYAQASATIPP</sequence>
<gene>
    <name evidence="6" type="ORF">DUNSADRAFT_12121</name>
</gene>
<evidence type="ECO:0000256" key="5">
    <source>
        <dbReference type="SAM" id="Phobius"/>
    </source>
</evidence>
<keyword evidence="3 5" id="KW-1133">Transmembrane helix</keyword>
<evidence type="ECO:0000256" key="1">
    <source>
        <dbReference type="ARBA" id="ARBA00004141"/>
    </source>
</evidence>
<dbReference type="SUPFAM" id="SSF81338">
    <property type="entry name" value="Aquaporin-like"/>
    <property type="match status" value="1"/>
</dbReference>
<dbReference type="Pfam" id="PF00230">
    <property type="entry name" value="MIP"/>
    <property type="match status" value="1"/>
</dbReference>
<evidence type="ECO:0000256" key="2">
    <source>
        <dbReference type="ARBA" id="ARBA00022692"/>
    </source>
</evidence>
<organism evidence="6 7">
    <name type="scientific">Dunaliella salina</name>
    <name type="common">Green alga</name>
    <name type="synonym">Protococcus salinus</name>
    <dbReference type="NCBI Taxonomy" id="3046"/>
    <lineage>
        <taxon>Eukaryota</taxon>
        <taxon>Viridiplantae</taxon>
        <taxon>Chlorophyta</taxon>
        <taxon>core chlorophytes</taxon>
        <taxon>Chlorophyceae</taxon>
        <taxon>CS clade</taxon>
        <taxon>Chlamydomonadales</taxon>
        <taxon>Dunaliellaceae</taxon>
        <taxon>Dunaliella</taxon>
    </lineage>
</organism>
<comment type="subcellular location">
    <subcellularLocation>
        <location evidence="1">Membrane</location>
        <topology evidence="1">Multi-pass membrane protein</topology>
    </subcellularLocation>
</comment>
<keyword evidence="4 5" id="KW-0472">Membrane</keyword>
<evidence type="ECO:0000256" key="3">
    <source>
        <dbReference type="ARBA" id="ARBA00022989"/>
    </source>
</evidence>
<protein>
    <submittedName>
        <fullName evidence="6">Major intrinsic protein superfamily, aquaporin-like protein</fullName>
    </submittedName>
</protein>
<dbReference type="Gene3D" id="1.20.1080.10">
    <property type="entry name" value="Glycerol uptake facilitator protein"/>
    <property type="match status" value="1"/>
</dbReference>
<feature type="transmembrane region" description="Helical" evidence="5">
    <location>
        <begin position="121"/>
        <end position="146"/>
    </location>
</feature>
<dbReference type="EMBL" id="MU069895">
    <property type="protein sequence ID" value="KAF5832139.1"/>
    <property type="molecule type" value="Genomic_DNA"/>
</dbReference>
<evidence type="ECO:0000313" key="6">
    <source>
        <dbReference type="EMBL" id="KAF5832139.1"/>
    </source>
</evidence>
<proteinExistence type="predicted"/>
<evidence type="ECO:0000313" key="7">
    <source>
        <dbReference type="Proteomes" id="UP000815325"/>
    </source>
</evidence>
<keyword evidence="2 5" id="KW-0812">Transmembrane</keyword>
<dbReference type="InterPro" id="IPR000425">
    <property type="entry name" value="MIP"/>
</dbReference>
<dbReference type="Proteomes" id="UP000815325">
    <property type="component" value="Unassembled WGS sequence"/>
</dbReference>
<evidence type="ECO:0000256" key="4">
    <source>
        <dbReference type="ARBA" id="ARBA00023136"/>
    </source>
</evidence>
<feature type="transmembrane region" description="Helical" evidence="5">
    <location>
        <begin position="52"/>
        <end position="73"/>
    </location>
</feature>
<accession>A0ABQ7GC10</accession>
<feature type="transmembrane region" description="Helical" evidence="5">
    <location>
        <begin position="80"/>
        <end position="101"/>
    </location>
</feature>
<reference evidence="6" key="1">
    <citation type="submission" date="2017-08" db="EMBL/GenBank/DDBJ databases">
        <authorList>
            <person name="Polle J.E."/>
            <person name="Barry K."/>
            <person name="Cushman J."/>
            <person name="Schmutz J."/>
            <person name="Tran D."/>
            <person name="Hathwaick L.T."/>
            <person name="Yim W.C."/>
            <person name="Jenkins J."/>
            <person name="Mckie-Krisberg Z.M."/>
            <person name="Prochnik S."/>
            <person name="Lindquist E."/>
            <person name="Dockter R.B."/>
            <person name="Adam C."/>
            <person name="Molina H."/>
            <person name="Bunkerborg J."/>
            <person name="Jin E."/>
            <person name="Buchheim M."/>
            <person name="Magnuson J."/>
        </authorList>
    </citation>
    <scope>NUCLEOTIDE SEQUENCE</scope>
    <source>
        <strain evidence="6">CCAP 19/18</strain>
    </source>
</reference>
<name>A0ABQ7GC10_DUNSA</name>